<feature type="compositionally biased region" description="Low complexity" evidence="1">
    <location>
        <begin position="18"/>
        <end position="36"/>
    </location>
</feature>
<keyword evidence="3" id="KW-1185">Reference proteome</keyword>
<organism evidence="2 3">
    <name type="scientific">Dioscorea zingiberensis</name>
    <dbReference type="NCBI Taxonomy" id="325984"/>
    <lineage>
        <taxon>Eukaryota</taxon>
        <taxon>Viridiplantae</taxon>
        <taxon>Streptophyta</taxon>
        <taxon>Embryophyta</taxon>
        <taxon>Tracheophyta</taxon>
        <taxon>Spermatophyta</taxon>
        <taxon>Magnoliopsida</taxon>
        <taxon>Liliopsida</taxon>
        <taxon>Dioscoreales</taxon>
        <taxon>Dioscoreaceae</taxon>
        <taxon>Dioscorea</taxon>
    </lineage>
</organism>
<dbReference type="OrthoDB" id="992031at2759"/>
<proteinExistence type="predicted"/>
<protein>
    <submittedName>
        <fullName evidence="2">Uncharacterized protein</fullName>
    </submittedName>
</protein>
<dbReference type="PANTHER" id="PTHR47127">
    <property type="entry name" value="10A19I.15"/>
    <property type="match status" value="1"/>
</dbReference>
<gene>
    <name evidence="2" type="ORF">J5N97_009683</name>
</gene>
<dbReference type="EMBL" id="JAGGNH010000002">
    <property type="protein sequence ID" value="KAJ0981428.1"/>
    <property type="molecule type" value="Genomic_DNA"/>
</dbReference>
<feature type="region of interest" description="Disordered" evidence="1">
    <location>
        <begin position="1"/>
        <end position="48"/>
    </location>
</feature>
<reference evidence="2" key="1">
    <citation type="submission" date="2021-03" db="EMBL/GenBank/DDBJ databases">
        <authorList>
            <person name="Li Z."/>
            <person name="Yang C."/>
        </authorList>
    </citation>
    <scope>NUCLEOTIDE SEQUENCE</scope>
    <source>
        <strain evidence="2">Dzin_1.0</strain>
        <tissue evidence="2">Leaf</tissue>
    </source>
</reference>
<comment type="caution">
    <text evidence="2">The sequence shown here is derived from an EMBL/GenBank/DDBJ whole genome shotgun (WGS) entry which is preliminary data.</text>
</comment>
<dbReference type="AlphaFoldDB" id="A0A9D5CZU9"/>
<evidence type="ECO:0000256" key="1">
    <source>
        <dbReference type="SAM" id="MobiDB-lite"/>
    </source>
</evidence>
<accession>A0A9D5CZU9</accession>
<sequence length="139" mass="15770">MSGDATPVAGNTVRPNENNTQTLPLNTSPPSSNSVRPVREKKRKREGNTQVINNLIDVVEKVVDAIKNPTHWSELLYERVMELDGFPDGLLEDVLDHLQGHEKDARSFMVKKKASRKAWVQKFYMAMMTPLEESRHQTG</sequence>
<name>A0A9D5CZU9_9LILI</name>
<reference evidence="2" key="2">
    <citation type="journal article" date="2022" name="Hortic Res">
        <title>The genome of Dioscorea zingiberensis sheds light on the biosynthesis, origin and evolution of the medicinally important diosgenin saponins.</title>
        <authorList>
            <person name="Li Y."/>
            <person name="Tan C."/>
            <person name="Li Z."/>
            <person name="Guo J."/>
            <person name="Li S."/>
            <person name="Chen X."/>
            <person name="Wang C."/>
            <person name="Dai X."/>
            <person name="Yang H."/>
            <person name="Song W."/>
            <person name="Hou L."/>
            <person name="Xu J."/>
            <person name="Tong Z."/>
            <person name="Xu A."/>
            <person name="Yuan X."/>
            <person name="Wang W."/>
            <person name="Yang Q."/>
            <person name="Chen L."/>
            <person name="Sun Z."/>
            <person name="Wang K."/>
            <person name="Pan B."/>
            <person name="Chen J."/>
            <person name="Bao Y."/>
            <person name="Liu F."/>
            <person name="Qi X."/>
            <person name="Gang D.R."/>
            <person name="Wen J."/>
            <person name="Li J."/>
        </authorList>
    </citation>
    <scope>NUCLEOTIDE SEQUENCE</scope>
    <source>
        <strain evidence="2">Dzin_1.0</strain>
    </source>
</reference>
<dbReference type="Proteomes" id="UP001085076">
    <property type="component" value="Miscellaneous, Linkage group lg02"/>
</dbReference>
<evidence type="ECO:0000313" key="2">
    <source>
        <dbReference type="EMBL" id="KAJ0981428.1"/>
    </source>
</evidence>
<evidence type="ECO:0000313" key="3">
    <source>
        <dbReference type="Proteomes" id="UP001085076"/>
    </source>
</evidence>